<dbReference type="STRING" id="1380566.A0A179F4V1"/>
<dbReference type="AlphaFoldDB" id="A0A179F4V1"/>
<dbReference type="InterPro" id="IPR051678">
    <property type="entry name" value="AGP_Transferase"/>
</dbReference>
<dbReference type="GeneID" id="28849578"/>
<organism evidence="1 2">
    <name type="scientific">Pochonia chlamydosporia 170</name>
    <dbReference type="NCBI Taxonomy" id="1380566"/>
    <lineage>
        <taxon>Eukaryota</taxon>
        <taxon>Fungi</taxon>
        <taxon>Dikarya</taxon>
        <taxon>Ascomycota</taxon>
        <taxon>Pezizomycotina</taxon>
        <taxon>Sordariomycetes</taxon>
        <taxon>Hypocreomycetidae</taxon>
        <taxon>Hypocreales</taxon>
        <taxon>Clavicipitaceae</taxon>
        <taxon>Pochonia</taxon>
    </lineage>
</organism>
<proteinExistence type="predicted"/>
<dbReference type="PANTHER" id="PTHR21310:SF15">
    <property type="entry name" value="AMINOGLYCOSIDE PHOSPHOTRANSFERASE DOMAIN-CONTAINING PROTEIN"/>
    <property type="match status" value="1"/>
</dbReference>
<dbReference type="RefSeq" id="XP_018138310.1">
    <property type="nucleotide sequence ID" value="XM_018285584.1"/>
</dbReference>
<sequence>MSPVTSQMREARREKDCIAITVERKYFHVSNSFVKRSLRPSEWQLNPVHGNVCVPRFGNERLLNEAASMEFIAKNTNIPVPKLLSCFEDDNVVYLVTEHIEGVAMSKLSEEQRKVVEEEPAGHLETLRSLKSDVWGGPSGIVIPPYRVMVKAYRPQWKMKQRESKDLVFCHNDLSTHNVIVDPETLKIRAIHNWEYSGFFPKEFEGLFFRRPDPSVAINGESNDEEMILRLMKDNEDR</sequence>
<evidence type="ECO:0000313" key="2">
    <source>
        <dbReference type="Proteomes" id="UP000078397"/>
    </source>
</evidence>
<dbReference type="CDD" id="cd05120">
    <property type="entry name" value="APH_ChoK_like"/>
    <property type="match status" value="1"/>
</dbReference>
<dbReference type="Gene3D" id="3.90.1200.10">
    <property type="match status" value="1"/>
</dbReference>
<dbReference type="KEGG" id="pchm:VFPPC_06573"/>
<accession>A0A179F4V1</accession>
<protein>
    <submittedName>
        <fullName evidence="1">Phosphotransferase family protein</fullName>
    </submittedName>
</protein>
<dbReference type="SUPFAM" id="SSF56112">
    <property type="entry name" value="Protein kinase-like (PK-like)"/>
    <property type="match status" value="1"/>
</dbReference>
<evidence type="ECO:0000313" key="1">
    <source>
        <dbReference type="EMBL" id="OAQ60432.1"/>
    </source>
</evidence>
<dbReference type="Proteomes" id="UP000078397">
    <property type="component" value="Unassembled WGS sequence"/>
</dbReference>
<dbReference type="EMBL" id="LSBJ02000008">
    <property type="protein sequence ID" value="OAQ60432.1"/>
    <property type="molecule type" value="Genomic_DNA"/>
</dbReference>
<comment type="caution">
    <text evidence="1">The sequence shown here is derived from an EMBL/GenBank/DDBJ whole genome shotgun (WGS) entry which is preliminary data.</text>
</comment>
<keyword evidence="2" id="KW-1185">Reference proteome</keyword>
<reference evidence="1 2" key="1">
    <citation type="journal article" date="2016" name="PLoS Pathog.">
        <title>Biosynthesis of antibiotic leucinostatins in bio-control fungus Purpureocillium lilacinum and their inhibition on phytophthora revealed by genome mining.</title>
        <authorList>
            <person name="Wang G."/>
            <person name="Liu Z."/>
            <person name="Lin R."/>
            <person name="Li E."/>
            <person name="Mao Z."/>
            <person name="Ling J."/>
            <person name="Yang Y."/>
            <person name="Yin W.B."/>
            <person name="Xie B."/>
        </authorList>
    </citation>
    <scope>NUCLEOTIDE SEQUENCE [LARGE SCALE GENOMIC DNA]</scope>
    <source>
        <strain evidence="1">170</strain>
    </source>
</reference>
<dbReference type="InterPro" id="IPR011009">
    <property type="entry name" value="Kinase-like_dom_sf"/>
</dbReference>
<name>A0A179F4V1_METCM</name>
<gene>
    <name evidence="1" type="ORF">VFPPC_06573</name>
</gene>
<dbReference type="OrthoDB" id="2906425at2759"/>
<dbReference type="GO" id="GO:0016740">
    <property type="term" value="F:transferase activity"/>
    <property type="evidence" value="ECO:0007669"/>
    <property type="project" value="UniProtKB-KW"/>
</dbReference>
<dbReference type="PANTHER" id="PTHR21310">
    <property type="entry name" value="AMINOGLYCOSIDE PHOSPHOTRANSFERASE-RELATED-RELATED"/>
    <property type="match status" value="1"/>
</dbReference>